<dbReference type="Proteomes" id="UP000821845">
    <property type="component" value="Chromosome 9"/>
</dbReference>
<comment type="caution">
    <text evidence="1">The sequence shown here is derived from an EMBL/GenBank/DDBJ whole genome shotgun (WGS) entry which is preliminary data.</text>
</comment>
<organism evidence="1 2">
    <name type="scientific">Hyalomma asiaticum</name>
    <name type="common">Tick</name>
    <dbReference type="NCBI Taxonomy" id="266040"/>
    <lineage>
        <taxon>Eukaryota</taxon>
        <taxon>Metazoa</taxon>
        <taxon>Ecdysozoa</taxon>
        <taxon>Arthropoda</taxon>
        <taxon>Chelicerata</taxon>
        <taxon>Arachnida</taxon>
        <taxon>Acari</taxon>
        <taxon>Parasitiformes</taxon>
        <taxon>Ixodida</taxon>
        <taxon>Ixodoidea</taxon>
        <taxon>Ixodidae</taxon>
        <taxon>Hyalomminae</taxon>
        <taxon>Hyalomma</taxon>
    </lineage>
</organism>
<protein>
    <submittedName>
        <fullName evidence="1">Uncharacterized protein</fullName>
    </submittedName>
</protein>
<proteinExistence type="predicted"/>
<gene>
    <name evidence="1" type="ORF">HPB50_025439</name>
</gene>
<dbReference type="EMBL" id="CM023489">
    <property type="protein sequence ID" value="KAH6923226.1"/>
    <property type="molecule type" value="Genomic_DNA"/>
</dbReference>
<accession>A0ACB7RNH0</accession>
<keyword evidence="2" id="KW-1185">Reference proteome</keyword>
<evidence type="ECO:0000313" key="1">
    <source>
        <dbReference type="EMBL" id="KAH6923226.1"/>
    </source>
</evidence>
<reference evidence="1" key="1">
    <citation type="submission" date="2020-05" db="EMBL/GenBank/DDBJ databases">
        <title>Large-scale comparative analyses of tick genomes elucidate their genetic diversity and vector capacities.</title>
        <authorList>
            <person name="Jia N."/>
            <person name="Wang J."/>
            <person name="Shi W."/>
            <person name="Du L."/>
            <person name="Sun Y."/>
            <person name="Zhan W."/>
            <person name="Jiang J."/>
            <person name="Wang Q."/>
            <person name="Zhang B."/>
            <person name="Ji P."/>
            <person name="Sakyi L.B."/>
            <person name="Cui X."/>
            <person name="Yuan T."/>
            <person name="Jiang B."/>
            <person name="Yang W."/>
            <person name="Lam T.T.-Y."/>
            <person name="Chang Q."/>
            <person name="Ding S."/>
            <person name="Wang X."/>
            <person name="Zhu J."/>
            <person name="Ruan X."/>
            <person name="Zhao L."/>
            <person name="Wei J."/>
            <person name="Que T."/>
            <person name="Du C."/>
            <person name="Cheng J."/>
            <person name="Dai P."/>
            <person name="Han X."/>
            <person name="Huang E."/>
            <person name="Gao Y."/>
            <person name="Liu J."/>
            <person name="Shao H."/>
            <person name="Ye R."/>
            <person name="Li L."/>
            <person name="Wei W."/>
            <person name="Wang X."/>
            <person name="Wang C."/>
            <person name="Yang T."/>
            <person name="Huo Q."/>
            <person name="Li W."/>
            <person name="Guo W."/>
            <person name="Chen H."/>
            <person name="Zhou L."/>
            <person name="Ni X."/>
            <person name="Tian J."/>
            <person name="Zhou Y."/>
            <person name="Sheng Y."/>
            <person name="Liu T."/>
            <person name="Pan Y."/>
            <person name="Xia L."/>
            <person name="Li J."/>
            <person name="Zhao F."/>
            <person name="Cao W."/>
        </authorList>
    </citation>
    <scope>NUCLEOTIDE SEQUENCE</scope>
    <source>
        <strain evidence="1">Hyas-2018</strain>
    </source>
</reference>
<evidence type="ECO:0000313" key="2">
    <source>
        <dbReference type="Proteomes" id="UP000821845"/>
    </source>
</evidence>
<name>A0ACB7RNH0_HYAAI</name>
<sequence>MTQPQLAVSEYANAQFDSPPLAQLRVARNSLLAYTLDDGPVRCPAVYHEGDWQLMGQIGMGAVAIKTIKKSKIETEQDSLRIRREIQIMSSIQHPYIIHIYEVFENKDKIVLVMQYASGGELYDYVSERKELTSEEARRIFRQVASAVYYCHKNKICHRDLKLENILLDEKGNAKIADFGLSNVYDERHFLSTFCGSPLYASPEIVKGTPYYGPEVDCWSLGVLLYTLVYGAMPFDGSNFKRLVRQISEADYYEPKRKSDASGLIRRLLTVDPAKRATVIDICQDRWVNQGFDHSLLQLAEDMSNLTPVRLDLLLALAPASPTPEEAAAFDKAANPPDGAEKSDSFDFQPGAAEQLKNDDSADFIPAALAAELESQNIKRQCSTDGSLMKMSSVSHKNKKVRTSDSSSRKSSVGLLGGPFVHDDDFEDEQQQLEKPPAESDVLDESGKKDDDATAPVRQDDGQVQEATETPVSDEKPMEQEEAAAESVPVPEEHSAQKEGTEKPAAQADAESKDATSPAETNVAENASAAETTSAEEQPPSSVAPVLARRGSGVRCPGKIVIPKCLSSQASPATNSASPKFKDTKKPPLPQTPKSAAVEPPSLAAPEDSGAKPVAPAAAATEEPAAPEKVGHKRVIPVPKRPKSKSPLSASPREREDVAFPAASSESNKSPSVERKRDAAAPTSRGILRRGASKPQREVSTEEGGKEPEVVDNVLQSTAEITLSNRKKAEEEQQKQSSALWDNAVPGTPEEEVPEPDAPPRRPSPEGSSADEHARLAADSPVRSYKKFTFGKDGTCITESGRVYAQPKSDGSWTTVEKKTKITRRPSNATSVDEEVVRTPGPPPKEELTVPRSASGSSSESTDIFNDMFPDWRTSSPFGNLMRMKSSIKKLNKGSLFRGSDPFASMEPFRRERTPERRAREWGRRGGGGQVSTSTDRDSSDEDDFDLHFDSSHPQALFQFMRNMSRDFRNHWKSFLPSSSPFSRSSKEPSTQPSRPQRETLLRFVVDKPSKTTGSEPGTPHSRAMGDPFSKRSSGVWDPVDRASLFGTLRRNRLQDLPARHGDRGTSLDRGAGNSDFWGVHQDPEGTRHRVEKWLHLSNDNGDPHQSRGEEGAPQRCQQKYNRSQSDRFNLGEESRPVYQSEISVESNRTAPPGAPCTRSLSVNERGGGRRPLVRMQVSINNRSSNPNAHIVITTPPTTSARTECGLWPQDDSARRDEGDSPGAADSSLLEALQTRGLRSLLSQRSGSLAREVSPRRGGEPPDRPAQSERGKPAAGSSLAPPETSSACCMDTNSPKETATTQQRPKFIPISVERRTSDASLHSPGSRSPGEESVQERIHRKSFYPRFHDDPRAAARRRSALWDTEYSGLWSQELRDRDDGALLRKSRSLWDNNHIREPRSRSVARTAGAPLSVAPQQLGRHGQLWDLSFDDDPGIPGSGGNGSNHRCNRTESKDYDSLESDGPPS</sequence>